<dbReference type="InterPro" id="IPR024790">
    <property type="entry name" value="APC4_long_dom"/>
</dbReference>
<dbReference type="Proteomes" id="UP001305779">
    <property type="component" value="Unassembled WGS sequence"/>
</dbReference>
<feature type="domain" description="Anaphase-promoting complex subunit 4 long" evidence="8">
    <location>
        <begin position="329"/>
        <end position="518"/>
    </location>
</feature>
<evidence type="ECO:0000259" key="8">
    <source>
        <dbReference type="Pfam" id="PF12896"/>
    </source>
</evidence>
<name>A0ABR0EX02_ZASCE</name>
<dbReference type="Pfam" id="PF12894">
    <property type="entry name" value="ANAPC4_WD40"/>
    <property type="match status" value="1"/>
</dbReference>
<feature type="compositionally biased region" description="Polar residues" evidence="6">
    <location>
        <begin position="710"/>
        <end position="734"/>
    </location>
</feature>
<evidence type="ECO:0000256" key="4">
    <source>
        <dbReference type="ARBA" id="ARBA00022786"/>
    </source>
</evidence>
<feature type="compositionally biased region" description="Polar residues" evidence="6">
    <location>
        <begin position="672"/>
        <end position="691"/>
    </location>
</feature>
<evidence type="ECO:0000256" key="2">
    <source>
        <dbReference type="ARBA" id="ARBA00022618"/>
    </source>
</evidence>
<comment type="caution">
    <text evidence="9">The sequence shown here is derived from an EMBL/GenBank/DDBJ whole genome shotgun (WGS) entry which is preliminary data.</text>
</comment>
<keyword evidence="5" id="KW-0131">Cell cycle</keyword>
<keyword evidence="3" id="KW-0498">Mitosis</keyword>
<protein>
    <recommendedName>
        <fullName evidence="1">Anaphase-promoting complex subunit 4</fullName>
    </recommendedName>
</protein>
<feature type="region of interest" description="Disordered" evidence="6">
    <location>
        <begin position="128"/>
        <end position="158"/>
    </location>
</feature>
<dbReference type="PANTHER" id="PTHR13260:SF0">
    <property type="entry name" value="ANAPHASE-PROMOTING COMPLEX SUBUNIT 4"/>
    <property type="match status" value="1"/>
</dbReference>
<keyword evidence="2" id="KW-0132">Cell division</keyword>
<keyword evidence="10" id="KW-1185">Reference proteome</keyword>
<dbReference type="Pfam" id="PF12896">
    <property type="entry name" value="ANAPC4"/>
    <property type="match status" value="1"/>
</dbReference>
<feature type="domain" description="Anaphase-promoting complex subunit 4-like WD40" evidence="7">
    <location>
        <begin position="30"/>
        <end position="107"/>
    </location>
</feature>
<evidence type="ECO:0000313" key="10">
    <source>
        <dbReference type="Proteomes" id="UP001305779"/>
    </source>
</evidence>
<dbReference type="PANTHER" id="PTHR13260">
    <property type="entry name" value="ANAPHASE PROMOTING COMPLEX SUBUNIT 4 APC4"/>
    <property type="match status" value="1"/>
</dbReference>
<evidence type="ECO:0000259" key="7">
    <source>
        <dbReference type="Pfam" id="PF12894"/>
    </source>
</evidence>
<dbReference type="InterPro" id="IPR024977">
    <property type="entry name" value="Apc4-like_WD40_dom"/>
</dbReference>
<accession>A0ABR0EX02</accession>
<dbReference type="InterPro" id="IPR024789">
    <property type="entry name" value="APC4"/>
</dbReference>
<evidence type="ECO:0000256" key="5">
    <source>
        <dbReference type="ARBA" id="ARBA00023306"/>
    </source>
</evidence>
<sequence length="840" mass="92977">MAQEENSTTPRLDQLTSKRFPAPIKFPFTAYSHCHDLLAIVTSIWDVSVFRITNGQLAYNIKQIKKEVEVTALDWKADGTCLGVGWSNGHYAIYDGGTGKQMQLVSLQPEGGEDEEWLLDLRPKELGVAPAAPPPAQQPAEAKSEPAPEPVPEGPKPEPLKVECFGWMGHEAGRNVRRKITQELTTDDWYDGLDEIEEAAGATKKKLDAALMDLPRAITTLDVTNVLPKLSNVQTHSTPNTKAFAALNKFGTQQATNNLFHTREDTASNVVQSVLVCQEDGTVQVLLDETVKVGNSSVPGRPIMHAAHPESASHAILSDAGDSNLALSLLDLPLQALSGPLLHVIGTNTKRIQVLLDYIVQTVRCIEHDFITSIALPQKVVGNLSAFLEDELEADPVLNLFNLAMAGGFNEPLKEWFNNAINRRHKDWEQAINGMYTHLQNHVFINLLPALDRMTIALTALRGLANFYEGSSKFDCPAELFTKILEHVDSLRIVAQKMQLIIQTEHRQFRAFYKWLKMGLEIAIAGPLSNSALEIEDREVPNLDYALILPYIKETLMRSRLTPHIETRAEVGQSCNKDDFFKQPIIRDISYGRTKEALQQLNALKSGDDLKMKDIHDPWSLLNLPALTAGLVGHVRIALKRITEWQSRMLSPPTSIPLPLDPGTTVLDMKMSGQSQQHNDDNQPSPSRTSLLALQPNSKTELHILAITHHSTATSSPSKRPAQPTSTSQATHTFPSKGDLLDAKWIPYTNNTSFLSLFKSPEGQTTITKHTLSSDDDEEVQHVFMPKGGFRPMKLIVGGRKGRLICVVLGNRGREWRVLDLDGGVKMGGEDGDGDEIMME</sequence>
<evidence type="ECO:0000313" key="9">
    <source>
        <dbReference type="EMBL" id="KAK4505605.1"/>
    </source>
</evidence>
<feature type="region of interest" description="Disordered" evidence="6">
    <location>
        <begin position="710"/>
        <end position="736"/>
    </location>
</feature>
<feature type="region of interest" description="Disordered" evidence="6">
    <location>
        <begin position="653"/>
        <end position="691"/>
    </location>
</feature>
<reference evidence="9 10" key="1">
    <citation type="journal article" date="2023" name="G3 (Bethesda)">
        <title>A chromosome-level genome assembly of Zasmidium syzygii isolated from banana leaves.</title>
        <authorList>
            <person name="van Westerhoven A.C."/>
            <person name="Mehrabi R."/>
            <person name="Talebi R."/>
            <person name="Steentjes M.B.F."/>
            <person name="Corcolon B."/>
            <person name="Chong P.A."/>
            <person name="Kema G.H.J."/>
            <person name="Seidl M.F."/>
        </authorList>
    </citation>
    <scope>NUCLEOTIDE SEQUENCE [LARGE SCALE GENOMIC DNA]</scope>
    <source>
        <strain evidence="9 10">P124</strain>
    </source>
</reference>
<keyword evidence="4" id="KW-0833">Ubl conjugation pathway</keyword>
<evidence type="ECO:0000256" key="6">
    <source>
        <dbReference type="SAM" id="MobiDB-lite"/>
    </source>
</evidence>
<evidence type="ECO:0000256" key="1">
    <source>
        <dbReference type="ARBA" id="ARBA00016067"/>
    </source>
</evidence>
<evidence type="ECO:0000256" key="3">
    <source>
        <dbReference type="ARBA" id="ARBA00022776"/>
    </source>
</evidence>
<organism evidence="9 10">
    <name type="scientific">Zasmidium cellare</name>
    <name type="common">Wine cellar mold</name>
    <name type="synonym">Racodium cellare</name>
    <dbReference type="NCBI Taxonomy" id="395010"/>
    <lineage>
        <taxon>Eukaryota</taxon>
        <taxon>Fungi</taxon>
        <taxon>Dikarya</taxon>
        <taxon>Ascomycota</taxon>
        <taxon>Pezizomycotina</taxon>
        <taxon>Dothideomycetes</taxon>
        <taxon>Dothideomycetidae</taxon>
        <taxon>Mycosphaerellales</taxon>
        <taxon>Mycosphaerellaceae</taxon>
        <taxon>Zasmidium</taxon>
    </lineage>
</organism>
<dbReference type="EMBL" id="JAXOVC010000002">
    <property type="protein sequence ID" value="KAK4505605.1"/>
    <property type="molecule type" value="Genomic_DNA"/>
</dbReference>
<proteinExistence type="predicted"/>
<gene>
    <name evidence="9" type="ORF">PRZ48_003568</name>
</gene>